<dbReference type="InterPro" id="IPR036641">
    <property type="entry name" value="HPT_dom_sf"/>
</dbReference>
<gene>
    <name evidence="1" type="ORF">HH303_14985</name>
</gene>
<dbReference type="GO" id="GO:0000160">
    <property type="term" value="P:phosphorelay signal transduction system"/>
    <property type="evidence" value="ECO:0007669"/>
    <property type="project" value="InterPro"/>
</dbReference>
<keyword evidence="2" id="KW-1185">Reference proteome</keyword>
<comment type="caution">
    <text evidence="1">The sequence shown here is derived from an EMBL/GenBank/DDBJ whole genome shotgun (WGS) entry which is preliminary data.</text>
</comment>
<organism evidence="1 2">
    <name type="scientific">Pacificispira spongiicola</name>
    <dbReference type="NCBI Taxonomy" id="2729598"/>
    <lineage>
        <taxon>Bacteria</taxon>
        <taxon>Pseudomonadati</taxon>
        <taxon>Pseudomonadota</taxon>
        <taxon>Alphaproteobacteria</taxon>
        <taxon>Rhodospirillales</taxon>
        <taxon>Rhodospirillaceae</taxon>
        <taxon>Pacificispira</taxon>
    </lineage>
</organism>
<reference evidence="1 2" key="1">
    <citation type="submission" date="2020-04" db="EMBL/GenBank/DDBJ databases">
        <title>Rhodospirillaceae bacterium KN72 isolated from deep sea.</title>
        <authorList>
            <person name="Zhang D.-C."/>
        </authorList>
    </citation>
    <scope>NUCLEOTIDE SEQUENCE [LARGE SCALE GENOMIC DNA]</scope>
    <source>
        <strain evidence="1 2">KN72</strain>
    </source>
</reference>
<name>A0A7Y0E206_9PROT</name>
<dbReference type="RefSeq" id="WP_169626179.1">
    <property type="nucleotide sequence ID" value="NZ_JABBNT010000004.1"/>
</dbReference>
<evidence type="ECO:0000313" key="2">
    <source>
        <dbReference type="Proteomes" id="UP000539372"/>
    </source>
</evidence>
<proteinExistence type="predicted"/>
<dbReference type="EMBL" id="JABBNT010000004">
    <property type="protein sequence ID" value="NMM45799.1"/>
    <property type="molecule type" value="Genomic_DNA"/>
</dbReference>
<evidence type="ECO:0008006" key="3">
    <source>
        <dbReference type="Google" id="ProtNLM"/>
    </source>
</evidence>
<sequence length="169" mass="18867">MTDSEDRKDGRPFRRSDVEVLMPRPLSEKVPVVGGIKTNDALQRAEEALARIADEFDGLLAEELAALDELMADYMVSKSSETLDKLFRRIHNLRGQGTTLGYPLVTRIGSSFCGYLIERNPDRPLRPDLVEQHLKALHIVMKEGKNADADSTAHAVAEALEQAVQREKL</sequence>
<dbReference type="Proteomes" id="UP000539372">
    <property type="component" value="Unassembled WGS sequence"/>
</dbReference>
<evidence type="ECO:0000313" key="1">
    <source>
        <dbReference type="EMBL" id="NMM45799.1"/>
    </source>
</evidence>
<protein>
    <recommendedName>
        <fullName evidence="3">HPt domain-containing protein</fullName>
    </recommendedName>
</protein>
<dbReference type="Gene3D" id="1.20.120.160">
    <property type="entry name" value="HPT domain"/>
    <property type="match status" value="1"/>
</dbReference>
<dbReference type="SUPFAM" id="SSF47226">
    <property type="entry name" value="Histidine-containing phosphotransfer domain, HPT domain"/>
    <property type="match status" value="1"/>
</dbReference>
<accession>A0A7Y0E206</accession>
<dbReference type="AlphaFoldDB" id="A0A7Y0E206"/>